<evidence type="ECO:0000313" key="15">
    <source>
        <dbReference type="EMBL" id="MBC3943539.1"/>
    </source>
</evidence>
<evidence type="ECO:0000256" key="5">
    <source>
        <dbReference type="ARBA" id="ARBA00022452"/>
    </source>
</evidence>
<dbReference type="Gene3D" id="1.20.5.170">
    <property type="match status" value="8"/>
</dbReference>
<keyword evidence="4" id="KW-0813">Transport</keyword>
<comment type="caution">
    <text evidence="15">The sequence shown here is derived from an EMBL/GenBank/DDBJ whole genome shotgun (WGS) entry which is preliminary data.</text>
</comment>
<sequence length="1604" mass="153599">MHQTARPRRDTRLLRQMRGGVSLLGLAATTLFAAQSATAQTTPAPNIVGACSGVSLPRSVVTDILRPVITGIATPTETTINGLLGSVRLVAALPLVNIGITTPDLSLNATGLLDNAAAGNNITLQVLNSNGQVVGPNDRCDTQADSFSLRDPAGISIGGNRITGLGATGLDASAGELSSVAFGNSATTAATAVGSVAFGTRANVGAGATGAMALGTDASATGVNGVALGAGSQAARGPLANYAAIGLAAAQTSAGEVSVGTATAQRQITNVAAGSADTDAVNVSQLAGVQAQIGTVASGGVQYDDPSRTSVTLGGVGAGLPPVALTNVAAGTLGAGSTDAVNGAQLGATNDAVAINTTNIANVSTSVTALQTDALLYDGTLQAYNAGRGGVAQQITNVAAGTLGAGSTDAVNGAQLGATNDAVAINTTNIANVSTSVTALQTDALLYDGTLQAYNAGRGGVAQQITNVAAGTLGAGSTDAVNGAQLGATNDAVATNTTNIANVSTNVTALQTDALLYDGTLQAYNAGRGGVAQQITNVAAGTLGAGSTDAVNGAQLGATNDAVAVNTTNIANVSTSVTALQTDALLYDGTLQAYNAGRGGVAQQITNVAAGTLGAGSTDAVNGAQLGATNDAVAINTTNIANVSTSVTALQTDALLYDGTLQAYNAGRGGVAQQITNVAAGTLGAGSTDAVNGAQLGATNDAVAINTTNIANINTSVTGLQTDALLYDSTLQAFNANRGGAAQRITNVGAGVLGAGSLDAVNGGQLFGLGSSFASALGGNSTYDPVTGTVAAGILYGGTTYGSVQGAVSAIQTSIGGMPTASDLRYFKATSVMADARALGTDSTAIGPNAFASADGSIAAGRNTVASSAGSVAIGDGSSAIAGRAVSIGFANIASGNGAVAIGDPNIATGDGAVALGRDNQATGIGAVALGDTNFATGNGSVSIGQTNQVTGNGTIAIGTSNVVNGLGALALGNRNQVTGDGSLAFGSDIVTGGVNTLVVGNASTATGDFAAAFGNNSAASGLNATALGTAASASADYTLAVGERSIASGFGSSALGTLSSATAFASTALGAGAIANLENSVALGSASSTLRGGVASYTAFGVTGAQSSIGEIAVARTADYIDPATGAFAPLGTRQITGVGAGSEDTDAVNVAQLRGVSNTLGNAFVASLGGGAAYNVTTGAITGPSYVVNGTTYTNVGDALAGVGGQIGQVATNSVSYDNAAQTSVTLGGAGGTTISNVAAGAINATSTDAVNGAQLAATNQAVASNTTAITNLGNTVTDLSTTVTNLGGSVANLGASVTNVSTAVTNLGNDINNGAIGTVQYSNPGSPTTPNGGTPTNDLTLVGAAAGPVGLHNVASGSIAAGSTDAVNGGQVYALALTSVNAVSYNTDASGARTNTVTLAGGNAAAPVTVTNVAAAALAAGSTDAVNGGQLYTTNQAVATAQGTADSALALGGNSVQYGPGRTNVTFNAGGAATVLSNVAAGVSTTDAVNVGQLNSGINSAVTQANSYTDGRIAALDFDLRAVRRDSYAGTSSALAAAGLPQAYEAGKGMVAIGGGTYAGQSAVAVGMSKAFNDGHTVVKLSGTYDSQGRAGGAGGIGYQF</sequence>
<feature type="domain" description="Trimeric autotransporter adhesin YadA-like stalk" evidence="14">
    <location>
        <begin position="1413"/>
        <end position="1450"/>
    </location>
</feature>
<dbReference type="SUPFAM" id="SSF101967">
    <property type="entry name" value="Adhesin YadA, collagen-binding domain"/>
    <property type="match status" value="10"/>
</dbReference>
<feature type="domain" description="Trimeric autotransporter adhesin YadA-like head" evidence="13">
    <location>
        <begin position="908"/>
        <end position="931"/>
    </location>
</feature>
<evidence type="ECO:0000313" key="16">
    <source>
        <dbReference type="Proteomes" id="UP000597613"/>
    </source>
</evidence>
<evidence type="ECO:0000259" key="14">
    <source>
        <dbReference type="Pfam" id="PF05662"/>
    </source>
</evidence>
<dbReference type="EMBL" id="JACONT010000059">
    <property type="protein sequence ID" value="MBC3943539.1"/>
    <property type="molecule type" value="Genomic_DNA"/>
</dbReference>
<name>A0ABR7ASV6_9SPHN</name>
<feature type="domain" description="Trimeric autotransporter adhesin YadA-like C-terminal membrane anchor" evidence="12">
    <location>
        <begin position="1544"/>
        <end position="1604"/>
    </location>
</feature>
<feature type="domain" description="Trimeric autotransporter adhesin YadA-like stalk" evidence="14">
    <location>
        <begin position="1355"/>
        <end position="1379"/>
    </location>
</feature>
<dbReference type="InterPro" id="IPR045584">
    <property type="entry name" value="Pilin-like"/>
</dbReference>
<evidence type="ECO:0000256" key="8">
    <source>
        <dbReference type="ARBA" id="ARBA00022927"/>
    </source>
</evidence>
<reference evidence="15 16" key="1">
    <citation type="submission" date="2020-08" db="EMBL/GenBank/DDBJ databases">
        <title>Putative novel bacterial strains isolated from necrotic wheat leaf tissues caused by Xanthomonas translucens.</title>
        <authorList>
            <person name="Tambong J.T."/>
        </authorList>
    </citation>
    <scope>NUCLEOTIDE SEQUENCE [LARGE SCALE GENOMIC DNA]</scope>
    <source>
        <strain evidence="16">DOAB 1063</strain>
    </source>
</reference>
<dbReference type="Pfam" id="PF05658">
    <property type="entry name" value="YadA_head"/>
    <property type="match status" value="8"/>
</dbReference>
<keyword evidence="6" id="KW-0812">Transmembrane</keyword>
<feature type="domain" description="Trimeric autotransporter adhesin YadA-like stalk" evidence="14">
    <location>
        <begin position="604"/>
        <end position="648"/>
    </location>
</feature>
<feature type="domain" description="Trimeric autotransporter adhesin YadA-like stalk" evidence="14">
    <location>
        <begin position="1136"/>
        <end position="1177"/>
    </location>
</feature>
<evidence type="ECO:0000256" key="10">
    <source>
        <dbReference type="ARBA" id="ARBA00023237"/>
    </source>
</evidence>
<proteinExistence type="inferred from homology"/>
<evidence type="ECO:0000256" key="2">
    <source>
        <dbReference type="ARBA" id="ARBA00004442"/>
    </source>
</evidence>
<dbReference type="RefSeq" id="WP_187505113.1">
    <property type="nucleotide sequence ID" value="NZ_CP162536.1"/>
</dbReference>
<comment type="subcellular location">
    <subcellularLocation>
        <location evidence="2">Cell outer membrane</location>
    </subcellularLocation>
    <subcellularLocation>
        <location evidence="1">Cell surface</location>
    </subcellularLocation>
</comment>
<evidence type="ECO:0000256" key="9">
    <source>
        <dbReference type="ARBA" id="ARBA00023136"/>
    </source>
</evidence>
<evidence type="ECO:0000256" key="4">
    <source>
        <dbReference type="ARBA" id="ARBA00022448"/>
    </source>
</evidence>
<dbReference type="SUPFAM" id="SSF54523">
    <property type="entry name" value="Pili subunits"/>
    <property type="match status" value="1"/>
</dbReference>
<keyword evidence="8" id="KW-0653">Protein transport</keyword>
<feature type="domain" description="Trimeric autotransporter adhesin YadA-like head" evidence="13">
    <location>
        <begin position="1020"/>
        <end position="1043"/>
    </location>
</feature>
<dbReference type="Gene3D" id="1.20.5.2280">
    <property type="match status" value="1"/>
</dbReference>
<evidence type="ECO:0000256" key="7">
    <source>
        <dbReference type="ARBA" id="ARBA00022729"/>
    </source>
</evidence>
<dbReference type="CDD" id="cd12820">
    <property type="entry name" value="LbR_YadA-like"/>
    <property type="match status" value="2"/>
</dbReference>
<feature type="domain" description="Trimeric autotransporter adhesin YadA-like head" evidence="13">
    <location>
        <begin position="994"/>
        <end position="1018"/>
    </location>
</feature>
<dbReference type="Gene3D" id="3.30.1300.30">
    <property type="entry name" value="GSPII I/J protein-like"/>
    <property type="match status" value="1"/>
</dbReference>
<evidence type="ECO:0000256" key="6">
    <source>
        <dbReference type="ARBA" id="ARBA00022692"/>
    </source>
</evidence>
<organism evidence="15 16">
    <name type="scientific">Sphingomonas albertensis</name>
    <dbReference type="NCBI Taxonomy" id="2762591"/>
    <lineage>
        <taxon>Bacteria</taxon>
        <taxon>Pseudomonadati</taxon>
        <taxon>Pseudomonadota</taxon>
        <taxon>Alphaproteobacteria</taxon>
        <taxon>Sphingomonadales</taxon>
        <taxon>Sphingomonadaceae</taxon>
        <taxon>Sphingomonas</taxon>
    </lineage>
</organism>
<feature type="domain" description="Trimeric autotransporter adhesin YadA-like stalk" evidence="14">
    <location>
        <begin position="1480"/>
        <end position="1517"/>
    </location>
</feature>
<feature type="domain" description="Trimeric autotransporter adhesin YadA-like stalk" evidence="14">
    <location>
        <begin position="394"/>
        <end position="438"/>
    </location>
</feature>
<dbReference type="Pfam" id="PF03895">
    <property type="entry name" value="YadA_anchor"/>
    <property type="match status" value="1"/>
</dbReference>
<feature type="domain" description="Trimeric autotransporter adhesin YadA-like head" evidence="13">
    <location>
        <begin position="1062"/>
        <end position="1087"/>
    </location>
</feature>
<evidence type="ECO:0000256" key="3">
    <source>
        <dbReference type="ARBA" id="ARBA00005848"/>
    </source>
</evidence>
<keyword evidence="5" id="KW-1134">Transmembrane beta strand</keyword>
<feature type="domain" description="Trimeric autotransporter adhesin YadA-like stalk" evidence="14">
    <location>
        <begin position="464"/>
        <end position="508"/>
    </location>
</feature>
<evidence type="ECO:0000256" key="11">
    <source>
        <dbReference type="SAM" id="SignalP"/>
    </source>
</evidence>
<feature type="domain" description="Trimeric autotransporter adhesin YadA-like stalk" evidence="14">
    <location>
        <begin position="1237"/>
        <end position="1280"/>
    </location>
</feature>
<evidence type="ECO:0000256" key="1">
    <source>
        <dbReference type="ARBA" id="ARBA00004241"/>
    </source>
</evidence>
<feature type="chain" id="PRO_5046069919" evidence="11">
    <location>
        <begin position="34"/>
        <end position="1604"/>
    </location>
</feature>
<gene>
    <name evidence="15" type="ORF">H8S47_17810</name>
</gene>
<feature type="domain" description="Trimeric autotransporter adhesin YadA-like stalk" evidence="14">
    <location>
        <begin position="744"/>
        <end position="780"/>
    </location>
</feature>
<feature type="signal peptide" evidence="11">
    <location>
        <begin position="1"/>
        <end position="33"/>
    </location>
</feature>
<feature type="domain" description="Trimeric autotransporter adhesin YadA-like stalk" evidence="14">
    <location>
        <begin position="326"/>
        <end position="368"/>
    </location>
</feature>
<dbReference type="Proteomes" id="UP000597613">
    <property type="component" value="Unassembled WGS sequence"/>
</dbReference>
<keyword evidence="7 11" id="KW-0732">Signal</keyword>
<dbReference type="Gene3D" id="2.150.10.10">
    <property type="entry name" value="Serralysin-like metalloprotease, C-terminal"/>
    <property type="match status" value="4"/>
</dbReference>
<feature type="domain" description="Trimeric autotransporter adhesin YadA-like head" evidence="13">
    <location>
        <begin position="838"/>
        <end position="863"/>
    </location>
</feature>
<keyword evidence="16" id="KW-1185">Reference proteome</keyword>
<feature type="domain" description="Trimeric autotransporter adhesin YadA-like head" evidence="13">
    <location>
        <begin position="936"/>
        <end position="961"/>
    </location>
</feature>
<protein>
    <submittedName>
        <fullName evidence="15">YadA-like family protein</fullName>
    </submittedName>
</protein>
<keyword evidence="10" id="KW-0998">Cell outer membrane</keyword>
<dbReference type="InterPro" id="IPR008635">
    <property type="entry name" value="Coiled_stalk_dom"/>
</dbReference>
<dbReference type="InterPro" id="IPR008640">
    <property type="entry name" value="Adhesin_Head_dom"/>
</dbReference>
<feature type="domain" description="Trimeric autotransporter adhesin YadA-like head" evidence="13">
    <location>
        <begin position="206"/>
        <end position="232"/>
    </location>
</feature>
<evidence type="ECO:0000259" key="13">
    <source>
        <dbReference type="Pfam" id="PF05658"/>
    </source>
</evidence>
<comment type="similarity">
    <text evidence="3">Belongs to the autotransporter-2 (AT-2) (TC 1.B.40) family.</text>
</comment>
<keyword evidence="9" id="KW-0472">Membrane</keyword>
<feature type="domain" description="Trimeric autotransporter adhesin YadA-like stalk" evidence="14">
    <location>
        <begin position="267"/>
        <end position="299"/>
    </location>
</feature>
<accession>A0ABR7ASV6</accession>
<dbReference type="Gene3D" id="6.10.250.2040">
    <property type="match status" value="1"/>
</dbReference>
<feature type="domain" description="Trimeric autotransporter adhesin YadA-like stalk" evidence="14">
    <location>
        <begin position="534"/>
        <end position="578"/>
    </location>
</feature>
<dbReference type="InterPro" id="IPR011049">
    <property type="entry name" value="Serralysin-like_metalloprot_C"/>
</dbReference>
<evidence type="ECO:0000259" key="12">
    <source>
        <dbReference type="Pfam" id="PF03895"/>
    </source>
</evidence>
<dbReference type="Pfam" id="PF05662">
    <property type="entry name" value="YadA_stalk"/>
    <property type="match status" value="13"/>
</dbReference>
<feature type="domain" description="Trimeric autotransporter adhesin YadA-like head" evidence="13">
    <location>
        <begin position="966"/>
        <end position="988"/>
    </location>
</feature>
<feature type="domain" description="Trimeric autotransporter adhesin YadA-like stalk" evidence="14">
    <location>
        <begin position="674"/>
        <end position="717"/>
    </location>
</feature>
<dbReference type="InterPro" id="IPR005594">
    <property type="entry name" value="YadA_C"/>
</dbReference>